<keyword evidence="4" id="KW-1185">Reference proteome</keyword>
<dbReference type="GeneID" id="30006146"/>
<evidence type="ECO:0000256" key="1">
    <source>
        <dbReference type="SAM" id="Coils"/>
    </source>
</evidence>
<dbReference type="AlphaFoldDB" id="A0A178ZSF3"/>
<dbReference type="OrthoDB" id="4138659at2759"/>
<evidence type="ECO:0000313" key="3">
    <source>
        <dbReference type="EMBL" id="OAP62749.1"/>
    </source>
</evidence>
<feature type="compositionally biased region" description="Basic and acidic residues" evidence="2">
    <location>
        <begin position="62"/>
        <end position="71"/>
    </location>
</feature>
<accession>A0A178ZSF3</accession>
<feature type="coiled-coil region" evidence="1">
    <location>
        <begin position="99"/>
        <end position="129"/>
    </location>
</feature>
<keyword evidence="1" id="KW-0175">Coiled coil</keyword>
<dbReference type="EMBL" id="LVYI01000002">
    <property type="protein sequence ID" value="OAP62749.1"/>
    <property type="molecule type" value="Genomic_DNA"/>
</dbReference>
<dbReference type="Proteomes" id="UP000078343">
    <property type="component" value="Unassembled WGS sequence"/>
</dbReference>
<dbReference type="RefSeq" id="XP_018696116.1">
    <property type="nucleotide sequence ID" value="XM_018833492.1"/>
</dbReference>
<sequence>MWEKLRALFKKKHLCTAETASQQPKTHPRRPSDPYSSLSEVAVPPPIQDRDDSGMFFHHHHTLEENLERSSRGLNQDQDSEGEGEAENACSGDGLLVRHHTLEENIRLARELSRELRRQSNELRRRSSEYQRGTNH</sequence>
<reference evidence="3 4" key="1">
    <citation type="submission" date="2016-04" db="EMBL/GenBank/DDBJ databases">
        <title>Draft genome of Fonsecaea erecta CBS 125763.</title>
        <authorList>
            <person name="Weiss V.A."/>
            <person name="Vicente V.A."/>
            <person name="Raittz R.T."/>
            <person name="Moreno L.F."/>
            <person name="De Souza E.M."/>
            <person name="Pedrosa F.O."/>
            <person name="Steffens M.B."/>
            <person name="Faoro H."/>
            <person name="Tadra-Sfeir M.Z."/>
            <person name="Najafzadeh M.J."/>
            <person name="Felipe M.S."/>
            <person name="Teixeira M."/>
            <person name="Sun J."/>
            <person name="Xi L."/>
            <person name="Gomes R."/>
            <person name="De Azevedo C.M."/>
            <person name="Salgado C.G."/>
            <person name="Da Silva M.B."/>
            <person name="Nascimento M.F."/>
            <person name="Queiroz-Telles F."/>
            <person name="Attili D.S."/>
            <person name="Gorbushina A."/>
        </authorList>
    </citation>
    <scope>NUCLEOTIDE SEQUENCE [LARGE SCALE GENOMIC DNA]</scope>
    <source>
        <strain evidence="3 4">CBS 125763</strain>
    </source>
</reference>
<proteinExistence type="predicted"/>
<comment type="caution">
    <text evidence="3">The sequence shown here is derived from an EMBL/GenBank/DDBJ whole genome shotgun (WGS) entry which is preliminary data.</text>
</comment>
<gene>
    <name evidence="3" type="ORF">AYL99_01976</name>
</gene>
<evidence type="ECO:0000256" key="2">
    <source>
        <dbReference type="SAM" id="MobiDB-lite"/>
    </source>
</evidence>
<name>A0A178ZSF3_9EURO</name>
<protein>
    <submittedName>
        <fullName evidence="3">Uncharacterized protein</fullName>
    </submittedName>
</protein>
<evidence type="ECO:0000313" key="4">
    <source>
        <dbReference type="Proteomes" id="UP000078343"/>
    </source>
</evidence>
<organism evidence="3 4">
    <name type="scientific">Fonsecaea erecta</name>
    <dbReference type="NCBI Taxonomy" id="1367422"/>
    <lineage>
        <taxon>Eukaryota</taxon>
        <taxon>Fungi</taxon>
        <taxon>Dikarya</taxon>
        <taxon>Ascomycota</taxon>
        <taxon>Pezizomycotina</taxon>
        <taxon>Eurotiomycetes</taxon>
        <taxon>Chaetothyriomycetidae</taxon>
        <taxon>Chaetothyriales</taxon>
        <taxon>Herpotrichiellaceae</taxon>
        <taxon>Fonsecaea</taxon>
    </lineage>
</organism>
<feature type="region of interest" description="Disordered" evidence="2">
    <location>
        <begin position="16"/>
        <end position="97"/>
    </location>
</feature>